<dbReference type="Proteomes" id="UP001314229">
    <property type="component" value="Unassembled WGS sequence"/>
</dbReference>
<dbReference type="EMBL" id="CAWUFR010000017">
    <property type="protein sequence ID" value="CAK6954432.1"/>
    <property type="molecule type" value="Genomic_DNA"/>
</dbReference>
<proteinExistence type="predicted"/>
<gene>
    <name evidence="1" type="ORF">FSCOSCO3_A013541</name>
</gene>
<protein>
    <submittedName>
        <fullName evidence="1">Zinc finger MYM-type protein 1-like</fullName>
    </submittedName>
</protein>
<accession>A0AAV1N5E5</accession>
<organism evidence="1 2">
    <name type="scientific">Scomber scombrus</name>
    <name type="common">Atlantic mackerel</name>
    <name type="synonym">Scomber vernalis</name>
    <dbReference type="NCBI Taxonomy" id="13677"/>
    <lineage>
        <taxon>Eukaryota</taxon>
        <taxon>Metazoa</taxon>
        <taxon>Chordata</taxon>
        <taxon>Craniata</taxon>
        <taxon>Vertebrata</taxon>
        <taxon>Euteleostomi</taxon>
        <taxon>Actinopterygii</taxon>
        <taxon>Neopterygii</taxon>
        <taxon>Teleostei</taxon>
        <taxon>Neoteleostei</taxon>
        <taxon>Acanthomorphata</taxon>
        <taxon>Pelagiaria</taxon>
        <taxon>Scombriformes</taxon>
        <taxon>Scombridae</taxon>
        <taxon>Scomber</taxon>
    </lineage>
</organism>
<name>A0AAV1N5E5_SCOSC</name>
<reference evidence="1 2" key="1">
    <citation type="submission" date="2024-01" db="EMBL/GenBank/DDBJ databases">
        <authorList>
            <person name="Alioto T."/>
            <person name="Alioto T."/>
            <person name="Gomez Garrido J."/>
        </authorList>
    </citation>
    <scope>NUCLEOTIDE SEQUENCE [LARGE SCALE GENOMIC DNA]</scope>
</reference>
<evidence type="ECO:0000313" key="2">
    <source>
        <dbReference type="Proteomes" id="UP001314229"/>
    </source>
</evidence>
<comment type="caution">
    <text evidence="1">The sequence shown here is derived from an EMBL/GenBank/DDBJ whole genome shotgun (WGS) entry which is preliminary data.</text>
</comment>
<sequence>MEGFSRSVHSGWFQRWKWLYVKETKTSFVLHMCSAVAKTPINEDRTIADATFVKGGFSNQQKAVEKFREHEKSCLQPEALNKIAALRSTMMNALLSDMVANEQNTVVKVLELTLRSIKY</sequence>
<evidence type="ECO:0000313" key="1">
    <source>
        <dbReference type="EMBL" id="CAK6954432.1"/>
    </source>
</evidence>
<dbReference type="AlphaFoldDB" id="A0AAV1N5E5"/>
<keyword evidence="2" id="KW-1185">Reference proteome</keyword>